<dbReference type="GO" id="GO:0016491">
    <property type="term" value="F:oxidoreductase activity"/>
    <property type="evidence" value="ECO:0007669"/>
    <property type="project" value="InterPro"/>
</dbReference>
<proteinExistence type="predicted"/>
<dbReference type="OrthoDB" id="8156917at2"/>
<dbReference type="InterPro" id="IPR050627">
    <property type="entry name" value="Nitroreductase/BluB"/>
</dbReference>
<dbReference type="NCBIfam" id="NF047509">
    <property type="entry name" value="Rv3131_FMN_oxido"/>
    <property type="match status" value="1"/>
</dbReference>
<dbReference type="Proteomes" id="UP000256269">
    <property type="component" value="Unassembled WGS sequence"/>
</dbReference>
<name>A0A3E0H085_9PSEU</name>
<dbReference type="SUPFAM" id="SSF55469">
    <property type="entry name" value="FMN-dependent nitroreductase-like"/>
    <property type="match status" value="2"/>
</dbReference>
<gene>
    <name evidence="2" type="ORF">BCF44_11968</name>
</gene>
<dbReference type="Pfam" id="PF00881">
    <property type="entry name" value="Nitroreductase"/>
    <property type="match status" value="1"/>
</dbReference>
<accession>A0A3E0H085</accession>
<dbReference type="PANTHER" id="PTHR23026">
    <property type="entry name" value="NADPH NITROREDUCTASE"/>
    <property type="match status" value="1"/>
</dbReference>
<dbReference type="PANTHER" id="PTHR23026:SF123">
    <property type="entry name" value="NAD(P)H NITROREDUCTASE RV3131-RELATED"/>
    <property type="match status" value="1"/>
</dbReference>
<dbReference type="AlphaFoldDB" id="A0A3E0H085"/>
<comment type="caution">
    <text evidence="2">The sequence shown here is derived from an EMBL/GenBank/DDBJ whole genome shotgun (WGS) entry which is preliminary data.</text>
</comment>
<dbReference type="RefSeq" id="WP_116180201.1">
    <property type="nucleotide sequence ID" value="NZ_CP144375.1"/>
</dbReference>
<evidence type="ECO:0000313" key="3">
    <source>
        <dbReference type="Proteomes" id="UP000256269"/>
    </source>
</evidence>
<evidence type="ECO:0000259" key="1">
    <source>
        <dbReference type="Pfam" id="PF00881"/>
    </source>
</evidence>
<dbReference type="EMBL" id="QUNO01000019">
    <property type="protein sequence ID" value="REH34792.1"/>
    <property type="molecule type" value="Genomic_DNA"/>
</dbReference>
<feature type="domain" description="Nitroreductase" evidence="1">
    <location>
        <begin position="11"/>
        <end position="48"/>
    </location>
</feature>
<protein>
    <submittedName>
        <fullName evidence="2">Nitroreductase family protein</fullName>
    </submittedName>
</protein>
<reference evidence="2 3" key="1">
    <citation type="submission" date="2018-08" db="EMBL/GenBank/DDBJ databases">
        <title>Genomic Encyclopedia of Archaeal and Bacterial Type Strains, Phase II (KMG-II): from individual species to whole genera.</title>
        <authorList>
            <person name="Goeker M."/>
        </authorList>
    </citation>
    <scope>NUCLEOTIDE SEQUENCE [LARGE SCALE GENOMIC DNA]</scope>
    <source>
        <strain evidence="2 3">DSM 45791</strain>
    </source>
</reference>
<organism evidence="2 3">
    <name type="scientific">Kutzneria buriramensis</name>
    <dbReference type="NCBI Taxonomy" id="1045776"/>
    <lineage>
        <taxon>Bacteria</taxon>
        <taxon>Bacillati</taxon>
        <taxon>Actinomycetota</taxon>
        <taxon>Actinomycetes</taxon>
        <taxon>Pseudonocardiales</taxon>
        <taxon>Pseudonocardiaceae</taxon>
        <taxon>Kutzneria</taxon>
    </lineage>
</organism>
<dbReference type="InterPro" id="IPR029479">
    <property type="entry name" value="Nitroreductase"/>
</dbReference>
<keyword evidence="3" id="KW-1185">Reference proteome</keyword>
<sequence length="339" mass="36818">MTSPVPASLGLSPDEVATVLDAAAMAPSVHNSQPWRFRVLPDRIELHADATRRLHATDPDDKELRLACGAALANLRISLEALGIRPMVTLLPHAAGPHALAVVRRGGHVSPSDHVLDLRRAIPSRHTNRKPFRDVPVTTAEVNHLVRAAQTERSWLHPITDPSQRSRLHALVTRAHQIQLGNLEFRAELEQWSGHGGERRDGVPALAAGPAYEPQDRWVLRDFSGGHARERVPGKDFEREPLIAVVCSYYEGALAELHAGQAMQRVLLTATTLGLSASFIAQPIEVPSCREELRHLLGAGITAQTILRVGHGSPVAPTPRRPVAELLIDAAHMLPGGTP</sequence>
<evidence type="ECO:0000313" key="2">
    <source>
        <dbReference type="EMBL" id="REH34792.1"/>
    </source>
</evidence>
<dbReference type="InterPro" id="IPR000415">
    <property type="entry name" value="Nitroreductase-like"/>
</dbReference>
<dbReference type="Gene3D" id="3.40.109.10">
    <property type="entry name" value="NADH Oxidase"/>
    <property type="match status" value="2"/>
</dbReference>